<evidence type="ECO:0000259" key="2">
    <source>
        <dbReference type="Pfam" id="PF13360"/>
    </source>
</evidence>
<name>A0ABW6WLW8_9ACTN</name>
<keyword evidence="1" id="KW-0812">Transmembrane</keyword>
<sequence length="435" mass="45753">MDDNGGMVMIDLGLERGEPPTYSSPGRRPNPIWVPAALLAALVLLLTAGSVAPSPSPLSAVFRLQVGPADTYTTTDDGQLLAQTFGLLTSYDLSSGRLRWQSGQSTPAYRLRLSDDLVLMRPWTTGASEAGTTAVSTFTGAGLWERPGNVVSIAGSSTLLAVSSPRTLTGPGRRVQGNIDAVDPTTGRTMWTVHVPSTAVLLGVPGVGDDESRMLLVHDDRTLAIHDLETGKLLVSRTVPGADYNPENPVVAGGRILLRHPGIVGAEISSYDPVTLKQEWTEPSGSAYQIAACGILACLSGPDGVRAIDPYTGDTVWTNGGWRELVQYGETYVAYSDPDGTTPVGVVDPQTGALQVALDGWRPVTGTGAHGQLLLTRAVDGGSRTMVAVAHPGDARPSLLDTLPQGTGDCQAATGARLVCRTMFGELVVWAYQER</sequence>
<proteinExistence type="predicted"/>
<evidence type="ECO:0000256" key="1">
    <source>
        <dbReference type="SAM" id="Phobius"/>
    </source>
</evidence>
<comment type="caution">
    <text evidence="3">The sequence shown here is derived from an EMBL/GenBank/DDBJ whole genome shotgun (WGS) entry which is preliminary data.</text>
</comment>
<keyword evidence="4" id="KW-1185">Reference proteome</keyword>
<protein>
    <submittedName>
        <fullName evidence="3">PQQ-binding-like beta-propeller repeat protein</fullName>
    </submittedName>
</protein>
<dbReference type="InterPro" id="IPR011047">
    <property type="entry name" value="Quinoprotein_ADH-like_sf"/>
</dbReference>
<dbReference type="InterPro" id="IPR015943">
    <property type="entry name" value="WD40/YVTN_repeat-like_dom_sf"/>
</dbReference>
<dbReference type="Gene3D" id="2.130.10.10">
    <property type="entry name" value="YVTN repeat-like/Quinoprotein amine dehydrogenase"/>
    <property type="match status" value="1"/>
</dbReference>
<accession>A0ABW6WLW8</accession>
<dbReference type="InterPro" id="IPR002372">
    <property type="entry name" value="PQQ_rpt_dom"/>
</dbReference>
<dbReference type="PANTHER" id="PTHR34512:SF30">
    <property type="entry name" value="OUTER MEMBRANE PROTEIN ASSEMBLY FACTOR BAMB"/>
    <property type="match status" value="1"/>
</dbReference>
<gene>
    <name evidence="3" type="ORF">ACFY35_27555</name>
</gene>
<dbReference type="PANTHER" id="PTHR34512">
    <property type="entry name" value="CELL SURFACE PROTEIN"/>
    <property type="match status" value="1"/>
</dbReference>
<reference evidence="3 4" key="1">
    <citation type="submission" date="2024-10" db="EMBL/GenBank/DDBJ databases">
        <title>The Natural Products Discovery Center: Release of the First 8490 Sequenced Strains for Exploring Actinobacteria Biosynthetic Diversity.</title>
        <authorList>
            <person name="Kalkreuter E."/>
            <person name="Kautsar S.A."/>
            <person name="Yang D."/>
            <person name="Bader C.D."/>
            <person name="Teijaro C.N."/>
            <person name="Fluegel L."/>
            <person name="Davis C.M."/>
            <person name="Simpson J.R."/>
            <person name="Lauterbach L."/>
            <person name="Steele A.D."/>
            <person name="Gui C."/>
            <person name="Meng S."/>
            <person name="Li G."/>
            <person name="Viehrig K."/>
            <person name="Ye F."/>
            <person name="Su P."/>
            <person name="Kiefer A.F."/>
            <person name="Nichols A."/>
            <person name="Cepeda A.J."/>
            <person name="Yan W."/>
            <person name="Fan B."/>
            <person name="Jiang Y."/>
            <person name="Adhikari A."/>
            <person name="Zheng C.-J."/>
            <person name="Schuster L."/>
            <person name="Cowan T.M."/>
            <person name="Smanski M.J."/>
            <person name="Chevrette M.G."/>
            <person name="De Carvalho L.P.S."/>
            <person name="Shen B."/>
        </authorList>
    </citation>
    <scope>NUCLEOTIDE SEQUENCE [LARGE SCALE GENOMIC DNA]</scope>
    <source>
        <strain evidence="3 4">NPDC000087</strain>
    </source>
</reference>
<evidence type="ECO:0000313" key="4">
    <source>
        <dbReference type="Proteomes" id="UP001602245"/>
    </source>
</evidence>
<keyword evidence="1" id="KW-0472">Membrane</keyword>
<organism evidence="3 4">
    <name type="scientific">Paractinoplanes globisporus</name>
    <dbReference type="NCBI Taxonomy" id="113565"/>
    <lineage>
        <taxon>Bacteria</taxon>
        <taxon>Bacillati</taxon>
        <taxon>Actinomycetota</taxon>
        <taxon>Actinomycetes</taxon>
        <taxon>Micromonosporales</taxon>
        <taxon>Micromonosporaceae</taxon>
        <taxon>Paractinoplanes</taxon>
    </lineage>
</organism>
<keyword evidence="1" id="KW-1133">Transmembrane helix</keyword>
<dbReference type="Pfam" id="PF13360">
    <property type="entry name" value="PQQ_2"/>
    <property type="match status" value="1"/>
</dbReference>
<evidence type="ECO:0000313" key="3">
    <source>
        <dbReference type="EMBL" id="MFF5293206.1"/>
    </source>
</evidence>
<dbReference type="Proteomes" id="UP001602245">
    <property type="component" value="Unassembled WGS sequence"/>
</dbReference>
<feature type="transmembrane region" description="Helical" evidence="1">
    <location>
        <begin position="32"/>
        <end position="52"/>
    </location>
</feature>
<dbReference type="SUPFAM" id="SSF50998">
    <property type="entry name" value="Quinoprotein alcohol dehydrogenase-like"/>
    <property type="match status" value="1"/>
</dbReference>
<dbReference type="RefSeq" id="WP_020512557.1">
    <property type="nucleotide sequence ID" value="NZ_JBIAZU010000005.1"/>
</dbReference>
<dbReference type="EMBL" id="JBIAZU010000005">
    <property type="protein sequence ID" value="MFF5293206.1"/>
    <property type="molecule type" value="Genomic_DNA"/>
</dbReference>
<feature type="domain" description="Pyrrolo-quinoline quinone repeat" evidence="2">
    <location>
        <begin position="177"/>
        <end position="318"/>
    </location>
</feature>